<protein>
    <submittedName>
        <fullName evidence="5">Cupin domain-containing protein</fullName>
    </submittedName>
</protein>
<gene>
    <name evidence="4" type="ORF">DV706_01205</name>
    <name evidence="5" type="ORF">DV706_16065</name>
</gene>
<dbReference type="EMBL" id="CP031306">
    <property type="protein sequence ID" value="QCC56087.1"/>
    <property type="molecule type" value="Genomic_DNA"/>
</dbReference>
<dbReference type="SUPFAM" id="SSF51182">
    <property type="entry name" value="RmlC-like cupins"/>
    <property type="match status" value="1"/>
</dbReference>
<feature type="compositionally biased region" description="Basic and acidic residues" evidence="2">
    <location>
        <begin position="7"/>
        <end position="16"/>
    </location>
</feature>
<evidence type="ECO:0000313" key="6">
    <source>
        <dbReference type="Proteomes" id="UP000296822"/>
    </source>
</evidence>
<dbReference type="InterPro" id="IPR051610">
    <property type="entry name" value="GPI/OXD"/>
</dbReference>
<dbReference type="InterPro" id="IPR013096">
    <property type="entry name" value="Cupin_2"/>
</dbReference>
<reference evidence="5 6" key="1">
    <citation type="journal article" date="2019" name="Nat. Commun.">
        <title>A new type of DNA phosphorothioation-based antiviral system in archaea.</title>
        <authorList>
            <person name="Xiong L."/>
            <person name="Liu S."/>
            <person name="Chen S."/>
            <person name="Xiao Y."/>
            <person name="Zhu B."/>
            <person name="Gao Y."/>
            <person name="Zhang Y."/>
            <person name="Chen B."/>
            <person name="Luo J."/>
            <person name="Deng Z."/>
            <person name="Chen X."/>
            <person name="Wang L."/>
            <person name="Chen S."/>
        </authorList>
    </citation>
    <scope>NUCLEOTIDE SEQUENCE [LARGE SCALE GENOMIC DNA]</scope>
    <source>
        <strain evidence="5 6">JCM 10635</strain>
        <plasmid evidence="5 6">unnamed1</plasmid>
    </source>
</reference>
<dbReference type="PANTHER" id="PTHR35848">
    <property type="entry name" value="OXALATE-BINDING PROTEIN"/>
    <property type="match status" value="1"/>
</dbReference>
<dbReference type="AlphaFoldDB" id="A0A4D6HT49"/>
<accession>A0A4D6HT49</accession>
<feature type="region of interest" description="Disordered" evidence="2">
    <location>
        <begin position="1"/>
        <end position="28"/>
    </location>
</feature>
<dbReference type="KEGG" id="nbg:DV706_01205"/>
<feature type="domain" description="Cupin type-2" evidence="3">
    <location>
        <begin position="61"/>
        <end position="125"/>
    </location>
</feature>
<dbReference type="RefSeq" id="WP_006067914.1">
    <property type="nucleotide sequence ID" value="NZ_CP031305.1"/>
</dbReference>
<dbReference type="EMBL" id="CP031305">
    <property type="protein sequence ID" value="QCC53220.1"/>
    <property type="molecule type" value="Genomic_DNA"/>
</dbReference>
<keyword evidence="1" id="KW-0479">Metal-binding</keyword>
<dbReference type="KEGG" id="nbg:DV706_16065"/>
<dbReference type="PANTHER" id="PTHR35848:SF6">
    <property type="entry name" value="CUPIN TYPE-2 DOMAIN-CONTAINING PROTEIN"/>
    <property type="match status" value="1"/>
</dbReference>
<dbReference type="Pfam" id="PF07883">
    <property type="entry name" value="Cupin_2"/>
    <property type="match status" value="1"/>
</dbReference>
<evidence type="ECO:0000256" key="1">
    <source>
        <dbReference type="ARBA" id="ARBA00022723"/>
    </source>
</evidence>
<dbReference type="InterPro" id="IPR014710">
    <property type="entry name" value="RmlC-like_jellyroll"/>
</dbReference>
<evidence type="ECO:0000313" key="4">
    <source>
        <dbReference type="EMBL" id="QCC53220.1"/>
    </source>
</evidence>
<evidence type="ECO:0000256" key="2">
    <source>
        <dbReference type="SAM" id="MobiDB-lite"/>
    </source>
</evidence>
<sequence>MATTARKQPEAARAIDLDQFEGADVNQEGDERAELRAYFPLTPGMPNGTDAGAEESMLVCIELEPGNHLPSHRDSHEELLVATAGELEATIGDETISLEAGQCAVVPEMEPHGLANVGEETAHVIGFFPNTALTATFEEPLEPFGTAEMTIEPAAADEPRDE</sequence>
<keyword evidence="5" id="KW-0614">Plasmid</keyword>
<proteinExistence type="predicted"/>
<dbReference type="Proteomes" id="UP000296822">
    <property type="component" value="Plasmid unnamed1"/>
</dbReference>
<dbReference type="Proteomes" id="UP000296822">
    <property type="component" value="Chromosome"/>
</dbReference>
<name>A0A4D6HT49_9EURY</name>
<dbReference type="InterPro" id="IPR011051">
    <property type="entry name" value="RmlC_Cupin_sf"/>
</dbReference>
<geneLocation type="plasmid" evidence="5">
    <name>unnamed1</name>
</geneLocation>
<organism evidence="5 6">
    <name type="scientific">Natronorubrum bangense</name>
    <dbReference type="NCBI Taxonomy" id="61858"/>
    <lineage>
        <taxon>Archaea</taxon>
        <taxon>Methanobacteriati</taxon>
        <taxon>Methanobacteriota</taxon>
        <taxon>Stenosarchaea group</taxon>
        <taxon>Halobacteria</taxon>
        <taxon>Halobacteriales</taxon>
        <taxon>Natrialbaceae</taxon>
        <taxon>Natronorubrum</taxon>
    </lineage>
</organism>
<dbReference type="Gene3D" id="2.60.120.10">
    <property type="entry name" value="Jelly Rolls"/>
    <property type="match status" value="1"/>
</dbReference>
<evidence type="ECO:0000259" key="3">
    <source>
        <dbReference type="Pfam" id="PF07883"/>
    </source>
</evidence>
<dbReference type="GO" id="GO:0046872">
    <property type="term" value="F:metal ion binding"/>
    <property type="evidence" value="ECO:0007669"/>
    <property type="project" value="UniProtKB-KW"/>
</dbReference>
<dbReference type="GeneID" id="39852787"/>
<evidence type="ECO:0000313" key="5">
    <source>
        <dbReference type="EMBL" id="QCC56087.1"/>
    </source>
</evidence>